<dbReference type="EMBL" id="KZ084122">
    <property type="protein sequence ID" value="OSC99989.1"/>
    <property type="molecule type" value="Genomic_DNA"/>
</dbReference>
<organism evidence="1 2">
    <name type="scientific">Trametes coccinea (strain BRFM310)</name>
    <name type="common">Pycnoporus coccineus</name>
    <dbReference type="NCBI Taxonomy" id="1353009"/>
    <lineage>
        <taxon>Eukaryota</taxon>
        <taxon>Fungi</taxon>
        <taxon>Dikarya</taxon>
        <taxon>Basidiomycota</taxon>
        <taxon>Agaricomycotina</taxon>
        <taxon>Agaricomycetes</taxon>
        <taxon>Polyporales</taxon>
        <taxon>Polyporaceae</taxon>
        <taxon>Trametes</taxon>
    </lineage>
</organism>
<sequence length="159" mass="17677">MEPRPASCTAALWEPRACRMSVPSIFGGSRAHIVRGMRWARGLTSLAACGIVSYGIPYTHAHVHSRATSVVVHTMGQVIGRIVSNPKVYWAWISRRSMQVVEHGVASLVINWPRISVLFPFKFLYWQNPRPGGSEDAHDSSMNTVDIEAAVRPSARHFL</sequence>
<protein>
    <submittedName>
        <fullName evidence="1">Uncharacterized protein</fullName>
    </submittedName>
</protein>
<gene>
    <name evidence="1" type="ORF">PYCCODRAFT_722556</name>
</gene>
<evidence type="ECO:0000313" key="2">
    <source>
        <dbReference type="Proteomes" id="UP000193067"/>
    </source>
</evidence>
<dbReference type="AlphaFoldDB" id="A0A1Y2IFL4"/>
<evidence type="ECO:0000313" key="1">
    <source>
        <dbReference type="EMBL" id="OSC99989.1"/>
    </source>
</evidence>
<accession>A0A1Y2IFL4</accession>
<reference evidence="1 2" key="1">
    <citation type="journal article" date="2015" name="Biotechnol. Biofuels">
        <title>Enhanced degradation of softwood versus hardwood by the white-rot fungus Pycnoporus coccineus.</title>
        <authorList>
            <person name="Couturier M."/>
            <person name="Navarro D."/>
            <person name="Chevret D."/>
            <person name="Henrissat B."/>
            <person name="Piumi F."/>
            <person name="Ruiz-Duenas F.J."/>
            <person name="Martinez A.T."/>
            <person name="Grigoriev I.V."/>
            <person name="Riley R."/>
            <person name="Lipzen A."/>
            <person name="Berrin J.G."/>
            <person name="Master E.R."/>
            <person name="Rosso M.N."/>
        </authorList>
    </citation>
    <scope>NUCLEOTIDE SEQUENCE [LARGE SCALE GENOMIC DNA]</scope>
    <source>
        <strain evidence="1 2">BRFM310</strain>
    </source>
</reference>
<dbReference type="Proteomes" id="UP000193067">
    <property type="component" value="Unassembled WGS sequence"/>
</dbReference>
<keyword evidence="2" id="KW-1185">Reference proteome</keyword>
<proteinExistence type="predicted"/>
<name>A0A1Y2IFL4_TRAC3</name>